<dbReference type="Proteomes" id="UP000326396">
    <property type="component" value="Linkage Group LG5"/>
</dbReference>
<evidence type="ECO:0000313" key="2">
    <source>
        <dbReference type="EMBL" id="KAD3641331.1"/>
    </source>
</evidence>
<sequence length="66" mass="7397">MNPSQPPPWNTKVSSLVQPLPAATAVAEPFTIIPLAVPIPESERRRWSVKEEDAEAEWEGANRKEF</sequence>
<proteinExistence type="predicted"/>
<reference evidence="2 3" key="1">
    <citation type="submission" date="2019-05" db="EMBL/GenBank/DDBJ databases">
        <title>Mikania micrantha, genome provides insights into the molecular mechanism of rapid growth.</title>
        <authorList>
            <person name="Liu B."/>
        </authorList>
    </citation>
    <scope>NUCLEOTIDE SEQUENCE [LARGE SCALE GENOMIC DNA]</scope>
    <source>
        <strain evidence="2">NLD-2019</strain>
        <tissue evidence="2">Leaf</tissue>
    </source>
</reference>
<gene>
    <name evidence="2" type="ORF">E3N88_30555</name>
</gene>
<evidence type="ECO:0000313" key="3">
    <source>
        <dbReference type="Proteomes" id="UP000326396"/>
    </source>
</evidence>
<comment type="caution">
    <text evidence="2">The sequence shown here is derived from an EMBL/GenBank/DDBJ whole genome shotgun (WGS) entry which is preliminary data.</text>
</comment>
<accession>A0A5N6MLY6</accession>
<protein>
    <submittedName>
        <fullName evidence="2">Uncharacterized protein</fullName>
    </submittedName>
</protein>
<name>A0A5N6MLY6_9ASTR</name>
<organism evidence="2 3">
    <name type="scientific">Mikania micrantha</name>
    <name type="common">bitter vine</name>
    <dbReference type="NCBI Taxonomy" id="192012"/>
    <lineage>
        <taxon>Eukaryota</taxon>
        <taxon>Viridiplantae</taxon>
        <taxon>Streptophyta</taxon>
        <taxon>Embryophyta</taxon>
        <taxon>Tracheophyta</taxon>
        <taxon>Spermatophyta</taxon>
        <taxon>Magnoliopsida</taxon>
        <taxon>eudicotyledons</taxon>
        <taxon>Gunneridae</taxon>
        <taxon>Pentapetalae</taxon>
        <taxon>asterids</taxon>
        <taxon>campanulids</taxon>
        <taxon>Asterales</taxon>
        <taxon>Asteraceae</taxon>
        <taxon>Asteroideae</taxon>
        <taxon>Heliantheae alliance</taxon>
        <taxon>Eupatorieae</taxon>
        <taxon>Mikania</taxon>
    </lineage>
</organism>
<evidence type="ECO:0000256" key="1">
    <source>
        <dbReference type="SAM" id="MobiDB-lite"/>
    </source>
</evidence>
<keyword evidence="3" id="KW-1185">Reference proteome</keyword>
<dbReference type="AlphaFoldDB" id="A0A5N6MLY6"/>
<dbReference type="EMBL" id="SZYD01000015">
    <property type="protein sequence ID" value="KAD3641331.1"/>
    <property type="molecule type" value="Genomic_DNA"/>
</dbReference>
<feature type="region of interest" description="Disordered" evidence="1">
    <location>
        <begin position="43"/>
        <end position="66"/>
    </location>
</feature>